<dbReference type="PANTHER" id="PTHR48085">
    <property type="entry name" value="CADMIUM/ZINC-TRANSPORTING ATPASE HMA2-RELATED"/>
    <property type="match status" value="1"/>
</dbReference>
<keyword evidence="17" id="KW-1185">Reference proteome</keyword>
<dbReference type="SFLD" id="SFLDF00027">
    <property type="entry name" value="p-type_atpase"/>
    <property type="match status" value="1"/>
</dbReference>
<dbReference type="SUPFAM" id="SSF56784">
    <property type="entry name" value="HAD-like"/>
    <property type="match status" value="1"/>
</dbReference>
<dbReference type="KEGG" id="pspc:Strain318_002163"/>
<reference evidence="16" key="1">
    <citation type="submission" date="2023-07" db="EMBL/GenBank/DDBJ databases">
        <authorList>
            <person name="Haufschild T."/>
            <person name="Kallscheuer N."/>
            <person name="Hammer J."/>
            <person name="Kohn T."/>
            <person name="Kabuu M."/>
            <person name="Jogler M."/>
            <person name="Wohfarth N."/>
            <person name="Heuer A."/>
            <person name="Rohde M."/>
            <person name="van Teeseling M.C.F."/>
            <person name="Jogler C."/>
        </authorList>
    </citation>
    <scope>NUCLEOTIDE SEQUENCE</scope>
    <source>
        <strain evidence="15">Strain 138</strain>
        <strain evidence="16">Strain 318</strain>
    </source>
</reference>
<proteinExistence type="inferred from homology"/>
<dbReference type="Pfam" id="PF00122">
    <property type="entry name" value="E1-E2_ATPase"/>
    <property type="match status" value="1"/>
</dbReference>
<dbReference type="EMBL" id="CP130612">
    <property type="protein sequence ID" value="WKW12854.1"/>
    <property type="molecule type" value="Genomic_DNA"/>
</dbReference>
<evidence type="ECO:0000256" key="13">
    <source>
        <dbReference type="SAM" id="MobiDB-lite"/>
    </source>
</evidence>
<dbReference type="Gene3D" id="3.30.70.100">
    <property type="match status" value="2"/>
</dbReference>
<dbReference type="InterPro" id="IPR023298">
    <property type="entry name" value="ATPase_P-typ_TM_dom_sf"/>
</dbReference>
<dbReference type="InterPro" id="IPR001757">
    <property type="entry name" value="P_typ_ATPase"/>
</dbReference>
<protein>
    <recommendedName>
        <fullName evidence="10">P-type Zn(2+) transporter</fullName>
        <ecNumber evidence="10">7.2.2.12</ecNumber>
    </recommendedName>
</protein>
<dbReference type="Gene3D" id="2.70.150.10">
    <property type="entry name" value="Calcium-transporting ATPase, cytoplasmic transduction domain A"/>
    <property type="match status" value="1"/>
</dbReference>
<evidence type="ECO:0000259" key="14">
    <source>
        <dbReference type="Pfam" id="PF00122"/>
    </source>
</evidence>
<dbReference type="SFLD" id="SFLDS00003">
    <property type="entry name" value="Haloacid_Dehalogenase"/>
    <property type="match status" value="1"/>
</dbReference>
<dbReference type="AlphaFoldDB" id="A0AA49Q8G2"/>
<dbReference type="InterPro" id="IPR059000">
    <property type="entry name" value="ATPase_P-type_domA"/>
</dbReference>
<keyword evidence="12" id="KW-1003">Cell membrane</keyword>
<evidence type="ECO:0000256" key="8">
    <source>
        <dbReference type="ARBA" id="ARBA00022989"/>
    </source>
</evidence>
<accession>A0AA49Q5N4</accession>
<dbReference type="PROSITE" id="PS01229">
    <property type="entry name" value="COF_2"/>
    <property type="match status" value="1"/>
</dbReference>
<dbReference type="SFLD" id="SFLDG00002">
    <property type="entry name" value="C1.7:_P-type_atpase_like"/>
    <property type="match status" value="1"/>
</dbReference>
<feature type="transmembrane region" description="Helical" evidence="12">
    <location>
        <begin position="778"/>
        <end position="804"/>
    </location>
</feature>
<dbReference type="NCBIfam" id="TIGR01525">
    <property type="entry name" value="ATPase-IB_hvy"/>
    <property type="match status" value="1"/>
</dbReference>
<dbReference type="GO" id="GO:0005886">
    <property type="term" value="C:plasma membrane"/>
    <property type="evidence" value="ECO:0007669"/>
    <property type="project" value="UniProtKB-SubCell"/>
</dbReference>
<dbReference type="InterPro" id="IPR051014">
    <property type="entry name" value="Cation_Transport_ATPase_IB"/>
</dbReference>
<dbReference type="CDD" id="cd00371">
    <property type="entry name" value="HMA"/>
    <property type="match status" value="1"/>
</dbReference>
<feature type="transmembrane region" description="Helical" evidence="12">
    <location>
        <begin position="229"/>
        <end position="250"/>
    </location>
</feature>
<dbReference type="SUPFAM" id="SSF81665">
    <property type="entry name" value="Calcium ATPase, transmembrane domain M"/>
    <property type="match status" value="1"/>
</dbReference>
<dbReference type="FunFam" id="2.70.150.10:FF:000002">
    <property type="entry name" value="Copper-transporting ATPase 1, putative"/>
    <property type="match status" value="1"/>
</dbReference>
<dbReference type="NCBIfam" id="TIGR01494">
    <property type="entry name" value="ATPase_P-type"/>
    <property type="match status" value="1"/>
</dbReference>
<dbReference type="Gene3D" id="3.40.1110.10">
    <property type="entry name" value="Calcium-transporting ATPase, cytoplasmic domain N"/>
    <property type="match status" value="1"/>
</dbReference>
<dbReference type="PROSITE" id="PS00154">
    <property type="entry name" value="ATPASE_E1_E2"/>
    <property type="match status" value="1"/>
</dbReference>
<dbReference type="EC" id="7.2.2.12" evidence="10"/>
<dbReference type="InterPro" id="IPR036163">
    <property type="entry name" value="HMA_dom_sf"/>
</dbReference>
<dbReference type="InterPro" id="IPR018303">
    <property type="entry name" value="ATPase_P-typ_P_site"/>
</dbReference>
<comment type="subcellular location">
    <subcellularLocation>
        <location evidence="12">Cell membrane</location>
    </subcellularLocation>
    <subcellularLocation>
        <location evidence="1">Membrane</location>
        <topology evidence="1">Multi-pass membrane protein</topology>
    </subcellularLocation>
</comment>
<feature type="transmembrane region" description="Helical" evidence="12">
    <location>
        <begin position="206"/>
        <end position="223"/>
    </location>
</feature>
<organism evidence="16 17">
    <name type="scientific">Pseudogemmatithrix spongiicola</name>
    <dbReference type="NCBI Taxonomy" id="3062599"/>
    <lineage>
        <taxon>Bacteria</taxon>
        <taxon>Pseudomonadati</taxon>
        <taxon>Gemmatimonadota</taxon>
        <taxon>Gemmatimonadia</taxon>
        <taxon>Gemmatimonadales</taxon>
        <taxon>Gemmatimonadaceae</taxon>
        <taxon>Pseudogemmatithrix</taxon>
    </lineage>
</organism>
<evidence type="ECO:0000256" key="2">
    <source>
        <dbReference type="ARBA" id="ARBA00006024"/>
    </source>
</evidence>
<keyword evidence="9 12" id="KW-0472">Membrane</keyword>
<evidence type="ECO:0000256" key="9">
    <source>
        <dbReference type="ARBA" id="ARBA00023136"/>
    </source>
</evidence>
<evidence type="ECO:0000256" key="6">
    <source>
        <dbReference type="ARBA" id="ARBA00022840"/>
    </source>
</evidence>
<keyword evidence="4 12" id="KW-0479">Metal-binding</keyword>
<evidence type="ECO:0000313" key="16">
    <source>
        <dbReference type="EMBL" id="WKW15761.1"/>
    </source>
</evidence>
<accession>A0AA49Q8G2</accession>
<keyword evidence="6 12" id="KW-0067">ATP-binding</keyword>
<dbReference type="GO" id="GO:0005524">
    <property type="term" value="F:ATP binding"/>
    <property type="evidence" value="ECO:0007669"/>
    <property type="project" value="UniProtKB-UniRule"/>
</dbReference>
<feature type="transmembrane region" description="Helical" evidence="12">
    <location>
        <begin position="433"/>
        <end position="455"/>
    </location>
</feature>
<dbReference type="Gene3D" id="3.40.50.1000">
    <property type="entry name" value="HAD superfamily/HAD-like"/>
    <property type="match status" value="1"/>
</dbReference>
<dbReference type="InterPro" id="IPR008250">
    <property type="entry name" value="ATPase_P-typ_transduc_dom_A_sf"/>
</dbReference>
<dbReference type="SUPFAM" id="SSF81653">
    <property type="entry name" value="Calcium ATPase, transduction domain A"/>
    <property type="match status" value="1"/>
</dbReference>
<sequence length="829" mass="86366">MRRAARLDLPLLLPEVKDLRDACVARLMRLLERQEGVESVHVVEASAEPDGEPPHADGATRTAPSGPQLCLHYDPDRLTLTQVEAFAHAAGAGVTDRFAHMVIPFRAVGAEDEGRRIEDALRELRGVSAAVVNFAGQVVRVEFDRRRVDRALIEARLREVGAVPVAETVGQEGAPASAAAVEAGASAGVTSPAAPMSKSWSARNRTLAWSISSGALLVVGWALGRFTEAPSALALASFAAAYFFGARDLVGHFIADLRRGKFRFNIDLLMVVAAAGAAVLDAWLEGALLLFLFSLGHSLEKYALGRARRAIAALAELAPQSATVIRDGKELSVPISEVVRGDRVVIKPAERIPVDGAVREGNSAVNQAPITGESVPVDKAPGKPVFAGTVNGEGALVVEVTAAIGDRTLDRVIKLVSEAQTQKAPTQRFTDRFARIFVPIVLVADVLLIAIPPLLGVWTLEESFYRAMALLVAASPCALALGTPAAVLSGIAQAARKGVLIKGGAHLESLGAITVLALDKTGTITVGEPSVTDLRPTTGVSTDALLATAAAVEQRSQHPLAHAIIGAATSAGVAVPAARDLESVTGRGIRSTIAGVRVEVGRLLMFEERGAAVPAAVRTEVEELERAGRSTVAVLRGDEWLGVIGIADEPRADVRQTLDRLRATGIRRIVMLTGDNAGVGNAVGMEVGVDDVRAGLLPEDKVAAIKELEREGRVAMVGDGVNDAPALAHATVGIAMGGAGTAAALETADVALMGDDLGRLPFAIGLSRQARAIIRQNLIVSLAVIALLIVATTTGVIGIGPAVVVHEGSTLVVVGNALRLLVYRHASTG</sequence>
<dbReference type="InterPro" id="IPR027256">
    <property type="entry name" value="P-typ_ATPase_IB"/>
</dbReference>
<evidence type="ECO:0000256" key="5">
    <source>
        <dbReference type="ARBA" id="ARBA00022741"/>
    </source>
</evidence>
<feature type="domain" description="P-type ATPase A" evidence="14">
    <location>
        <begin position="316"/>
        <end position="416"/>
    </location>
</feature>
<evidence type="ECO:0000256" key="12">
    <source>
        <dbReference type="RuleBase" id="RU362081"/>
    </source>
</evidence>
<dbReference type="GO" id="GO:0016887">
    <property type="term" value="F:ATP hydrolysis activity"/>
    <property type="evidence" value="ECO:0007669"/>
    <property type="project" value="InterPro"/>
</dbReference>
<dbReference type="PRINTS" id="PR00941">
    <property type="entry name" value="CDATPASE"/>
</dbReference>
<dbReference type="InterPro" id="IPR023299">
    <property type="entry name" value="ATPase_P-typ_cyto_dom_N"/>
</dbReference>
<evidence type="ECO:0000256" key="11">
    <source>
        <dbReference type="ARBA" id="ARBA00047308"/>
    </source>
</evidence>
<evidence type="ECO:0000256" key="7">
    <source>
        <dbReference type="ARBA" id="ARBA00022967"/>
    </source>
</evidence>
<name>A0AA49Q8G2_9BACT</name>
<keyword evidence="5 12" id="KW-0547">Nucleotide-binding</keyword>
<dbReference type="InterPro" id="IPR006121">
    <property type="entry name" value="HMA_dom"/>
</dbReference>
<evidence type="ECO:0000256" key="4">
    <source>
        <dbReference type="ARBA" id="ARBA00022723"/>
    </source>
</evidence>
<evidence type="ECO:0000313" key="17">
    <source>
        <dbReference type="Proteomes" id="UP001229955"/>
    </source>
</evidence>
<dbReference type="SUPFAM" id="SSF55008">
    <property type="entry name" value="HMA, heavy metal-associated domain"/>
    <property type="match status" value="1"/>
</dbReference>
<keyword evidence="7" id="KW-1278">Translocase</keyword>
<feature type="transmembrane region" description="Helical" evidence="12">
    <location>
        <begin position="467"/>
        <end position="492"/>
    </location>
</feature>
<evidence type="ECO:0000256" key="1">
    <source>
        <dbReference type="ARBA" id="ARBA00004141"/>
    </source>
</evidence>
<dbReference type="PRINTS" id="PR00119">
    <property type="entry name" value="CATATPASE"/>
</dbReference>
<dbReference type="Proteomes" id="UP001229955">
    <property type="component" value="Chromosome"/>
</dbReference>
<dbReference type="RefSeq" id="WP_367885728.1">
    <property type="nucleotide sequence ID" value="NZ_CP130612.1"/>
</dbReference>
<evidence type="ECO:0000256" key="3">
    <source>
        <dbReference type="ARBA" id="ARBA00022692"/>
    </source>
</evidence>
<dbReference type="GO" id="GO:0016463">
    <property type="term" value="F:P-type zinc transporter activity"/>
    <property type="evidence" value="ECO:0007669"/>
    <property type="project" value="UniProtKB-EC"/>
</dbReference>
<keyword evidence="8 12" id="KW-1133">Transmembrane helix</keyword>
<evidence type="ECO:0000256" key="10">
    <source>
        <dbReference type="ARBA" id="ARBA00039097"/>
    </source>
</evidence>
<dbReference type="PANTHER" id="PTHR48085:SF5">
    <property type="entry name" value="CADMIUM_ZINC-TRANSPORTING ATPASE HMA4-RELATED"/>
    <property type="match status" value="1"/>
</dbReference>
<gene>
    <name evidence="15" type="ORF">Strain138_002164</name>
    <name evidence="16" type="ORF">Strain318_002163</name>
</gene>
<keyword evidence="3 12" id="KW-0812">Transmembrane</keyword>
<comment type="similarity">
    <text evidence="2 12">Belongs to the cation transport ATPase (P-type) (TC 3.A.3) family. Type IB subfamily.</text>
</comment>
<dbReference type="GO" id="GO:0046872">
    <property type="term" value="F:metal ion binding"/>
    <property type="evidence" value="ECO:0007669"/>
    <property type="project" value="UniProtKB-KW"/>
</dbReference>
<dbReference type="InterPro" id="IPR023214">
    <property type="entry name" value="HAD_sf"/>
</dbReference>
<dbReference type="InterPro" id="IPR036412">
    <property type="entry name" value="HAD-like_sf"/>
</dbReference>
<comment type="catalytic activity">
    <reaction evidence="11">
        <text>Zn(2+)(in) + ATP + H2O = Zn(2+)(out) + ADP + phosphate + H(+)</text>
        <dbReference type="Rhea" id="RHEA:20621"/>
        <dbReference type="ChEBI" id="CHEBI:15377"/>
        <dbReference type="ChEBI" id="CHEBI:15378"/>
        <dbReference type="ChEBI" id="CHEBI:29105"/>
        <dbReference type="ChEBI" id="CHEBI:30616"/>
        <dbReference type="ChEBI" id="CHEBI:43474"/>
        <dbReference type="ChEBI" id="CHEBI:456216"/>
        <dbReference type="EC" id="7.2.2.12"/>
    </reaction>
</comment>
<evidence type="ECO:0000313" key="15">
    <source>
        <dbReference type="EMBL" id="WKW12854.1"/>
    </source>
</evidence>
<dbReference type="EMBL" id="CP130613">
    <property type="protein sequence ID" value="WKW15761.1"/>
    <property type="molecule type" value="Genomic_DNA"/>
</dbReference>
<dbReference type="InterPro" id="IPR044492">
    <property type="entry name" value="P_typ_ATPase_HD_dom"/>
</dbReference>
<feature type="region of interest" description="Disordered" evidence="13">
    <location>
        <begin position="46"/>
        <end position="67"/>
    </location>
</feature>
<dbReference type="NCBIfam" id="TIGR01512">
    <property type="entry name" value="ATPase-IB2_Cd"/>
    <property type="match status" value="1"/>
</dbReference>
<dbReference type="Pfam" id="PF00702">
    <property type="entry name" value="Hydrolase"/>
    <property type="match status" value="1"/>
</dbReference>